<feature type="domain" description="HTH tetR-type" evidence="3">
    <location>
        <begin position="15"/>
        <end position="75"/>
    </location>
</feature>
<dbReference type="Proteomes" id="UP000334019">
    <property type="component" value="Chromosome"/>
</dbReference>
<dbReference type="SUPFAM" id="SSF46689">
    <property type="entry name" value="Homeodomain-like"/>
    <property type="match status" value="1"/>
</dbReference>
<name>A0A5Q2RPP4_9ACTN</name>
<dbReference type="Pfam" id="PF00440">
    <property type="entry name" value="TetR_N"/>
    <property type="match status" value="1"/>
</dbReference>
<dbReference type="AlphaFoldDB" id="A0A5Q2RPP4"/>
<dbReference type="Gene3D" id="1.10.357.10">
    <property type="entry name" value="Tetracycline Repressor, domain 2"/>
    <property type="match status" value="1"/>
</dbReference>
<dbReference type="GO" id="GO:0000976">
    <property type="term" value="F:transcription cis-regulatory region binding"/>
    <property type="evidence" value="ECO:0007669"/>
    <property type="project" value="TreeGrafter"/>
</dbReference>
<dbReference type="EMBL" id="CP045851">
    <property type="protein sequence ID" value="QGG96932.1"/>
    <property type="molecule type" value="Genomic_DNA"/>
</dbReference>
<organism evidence="4 5">
    <name type="scientific">Actinomarinicola tropica</name>
    <dbReference type="NCBI Taxonomy" id="2789776"/>
    <lineage>
        <taxon>Bacteria</taxon>
        <taxon>Bacillati</taxon>
        <taxon>Actinomycetota</taxon>
        <taxon>Acidimicrobiia</taxon>
        <taxon>Acidimicrobiales</taxon>
        <taxon>Iamiaceae</taxon>
        <taxon>Actinomarinicola</taxon>
    </lineage>
</organism>
<dbReference type="PROSITE" id="PS50977">
    <property type="entry name" value="HTH_TETR_2"/>
    <property type="match status" value="1"/>
</dbReference>
<protein>
    <submittedName>
        <fullName evidence="4">TetR family transcriptional regulator</fullName>
    </submittedName>
</protein>
<dbReference type="KEGG" id="atq:GH723_02150"/>
<reference evidence="4 5" key="1">
    <citation type="submission" date="2019-11" db="EMBL/GenBank/DDBJ databases">
        <authorList>
            <person name="He Y."/>
        </authorList>
    </citation>
    <scope>NUCLEOTIDE SEQUENCE [LARGE SCALE GENOMIC DNA]</scope>
    <source>
        <strain evidence="4 5">SCSIO 58843</strain>
    </source>
</reference>
<evidence type="ECO:0000256" key="1">
    <source>
        <dbReference type="ARBA" id="ARBA00023125"/>
    </source>
</evidence>
<dbReference type="InterPro" id="IPR036271">
    <property type="entry name" value="Tet_transcr_reg_TetR-rel_C_sf"/>
</dbReference>
<gene>
    <name evidence="4" type="ORF">GH723_02150</name>
</gene>
<feature type="DNA-binding region" description="H-T-H motif" evidence="2">
    <location>
        <begin position="38"/>
        <end position="57"/>
    </location>
</feature>
<dbReference type="InterPro" id="IPR001647">
    <property type="entry name" value="HTH_TetR"/>
</dbReference>
<dbReference type="GO" id="GO:0003700">
    <property type="term" value="F:DNA-binding transcription factor activity"/>
    <property type="evidence" value="ECO:0007669"/>
    <property type="project" value="TreeGrafter"/>
</dbReference>
<dbReference type="InterPro" id="IPR050109">
    <property type="entry name" value="HTH-type_TetR-like_transc_reg"/>
</dbReference>
<proteinExistence type="predicted"/>
<evidence type="ECO:0000256" key="2">
    <source>
        <dbReference type="PROSITE-ProRule" id="PRU00335"/>
    </source>
</evidence>
<dbReference type="InterPro" id="IPR009057">
    <property type="entry name" value="Homeodomain-like_sf"/>
</dbReference>
<evidence type="ECO:0000313" key="4">
    <source>
        <dbReference type="EMBL" id="QGG96932.1"/>
    </source>
</evidence>
<evidence type="ECO:0000259" key="3">
    <source>
        <dbReference type="PROSITE" id="PS50977"/>
    </source>
</evidence>
<dbReference type="PRINTS" id="PR00455">
    <property type="entry name" value="HTHTETR"/>
</dbReference>
<keyword evidence="5" id="KW-1185">Reference proteome</keyword>
<evidence type="ECO:0000313" key="5">
    <source>
        <dbReference type="Proteomes" id="UP000334019"/>
    </source>
</evidence>
<dbReference type="PANTHER" id="PTHR30055:SF153">
    <property type="entry name" value="HTH-TYPE TRANSCRIPTIONAL REPRESSOR RV3405C"/>
    <property type="match status" value="1"/>
</dbReference>
<dbReference type="PANTHER" id="PTHR30055">
    <property type="entry name" value="HTH-TYPE TRANSCRIPTIONAL REGULATOR RUTR"/>
    <property type="match status" value="1"/>
</dbReference>
<sequence length="203" mass="22464">MLRESWRSDAPSSVDDARDRLIDAAETCFTRFGVAKTTLEDIATEAGVSRATVYRYFEGGRDEIILGVVLREGREFLESLGRRVQHEETLGDAIVEGVLYTVAAVRKNQHLALLFAPEVAGHTTSIAGASTALYELTQDFLRPIFEQARAAGQLRDGIIADDAAEFVLRMILSLLSVAGPRKRSQTKEREFLRTYCAGAIVRE</sequence>
<accession>A0A5Q2RPP4</accession>
<dbReference type="SUPFAM" id="SSF48498">
    <property type="entry name" value="Tetracyclin repressor-like, C-terminal domain"/>
    <property type="match status" value="1"/>
</dbReference>
<keyword evidence="1 2" id="KW-0238">DNA-binding</keyword>